<feature type="coiled-coil region" evidence="1">
    <location>
        <begin position="236"/>
        <end position="300"/>
    </location>
</feature>
<comment type="caution">
    <text evidence="3">The sequence shown here is derived from an EMBL/GenBank/DDBJ whole genome shotgun (WGS) entry which is preliminary data.</text>
</comment>
<feature type="region of interest" description="Disordered" evidence="2">
    <location>
        <begin position="459"/>
        <end position="522"/>
    </location>
</feature>
<evidence type="ECO:0000256" key="2">
    <source>
        <dbReference type="SAM" id="MobiDB-lite"/>
    </source>
</evidence>
<dbReference type="Proteomes" id="UP001151760">
    <property type="component" value="Unassembled WGS sequence"/>
</dbReference>
<evidence type="ECO:0008006" key="5">
    <source>
        <dbReference type="Google" id="ProtNLM"/>
    </source>
</evidence>
<reference evidence="3" key="2">
    <citation type="submission" date="2022-01" db="EMBL/GenBank/DDBJ databases">
        <authorList>
            <person name="Yamashiro T."/>
            <person name="Shiraishi A."/>
            <person name="Satake H."/>
            <person name="Nakayama K."/>
        </authorList>
    </citation>
    <scope>NUCLEOTIDE SEQUENCE</scope>
</reference>
<organism evidence="3 4">
    <name type="scientific">Tanacetum coccineum</name>
    <dbReference type="NCBI Taxonomy" id="301880"/>
    <lineage>
        <taxon>Eukaryota</taxon>
        <taxon>Viridiplantae</taxon>
        <taxon>Streptophyta</taxon>
        <taxon>Embryophyta</taxon>
        <taxon>Tracheophyta</taxon>
        <taxon>Spermatophyta</taxon>
        <taxon>Magnoliopsida</taxon>
        <taxon>eudicotyledons</taxon>
        <taxon>Gunneridae</taxon>
        <taxon>Pentapetalae</taxon>
        <taxon>asterids</taxon>
        <taxon>campanulids</taxon>
        <taxon>Asterales</taxon>
        <taxon>Asteraceae</taxon>
        <taxon>Asteroideae</taxon>
        <taxon>Anthemideae</taxon>
        <taxon>Anthemidinae</taxon>
        <taxon>Tanacetum</taxon>
    </lineage>
</organism>
<feature type="compositionally biased region" description="Polar residues" evidence="2">
    <location>
        <begin position="469"/>
        <end position="513"/>
    </location>
</feature>
<dbReference type="EMBL" id="BQNB010020157">
    <property type="protein sequence ID" value="GJT92948.1"/>
    <property type="molecule type" value="Genomic_DNA"/>
</dbReference>
<protein>
    <recommendedName>
        <fullName evidence="5">Retrotransposon gag domain-containing protein</fullName>
    </recommendedName>
</protein>
<evidence type="ECO:0000313" key="3">
    <source>
        <dbReference type="EMBL" id="GJT92948.1"/>
    </source>
</evidence>
<accession>A0ABQ5I0L1</accession>
<gene>
    <name evidence="3" type="ORF">Tco_1081793</name>
</gene>
<keyword evidence="1" id="KW-0175">Coiled coil</keyword>
<name>A0ABQ5I0L1_9ASTR</name>
<sequence length="899" mass="103137">MKSFRLLHSHLKVILINDLKRPGSEGGYERAFASLFDQDVQTFTSTMLLNLDQLEKQLDKEEFQEDRSMAAFWVINKQLQIFIDSQFTWDYDSQMTEKYFSEYIGIEVKQFRETLLQHMGNVKKFVAERTRHKRYAIKLENSNSEHAFNKSVNESSGIESGKQDTSSSLGNYITHAMDADIRPSNDQVPFAKVDSNTTPDSINMSHRGGEIDQDAKQYQVKSPLLNAEFFKMKDMINELKAQLQAKNSTINNLKKQIKNVHEKSNEAKVKHDIDVIETINIKLEHKVAKLLKENETMKNHYKDLYDSIKVTRTKTIEQTTSLIAKNDEFKAQLQEKGFTIAALKNELRKLKGNSVDTKFAKPSILGKPVLQPPRNQSVVRQPNAFKSERPNFSKPRFASQVDVNNVLSKPVTPHYLPKVREYVLAKPHHVIAPGSSRNSQEESYGSNDMAHNHYLEEARKKTQERNRNSKSSVMHTTSLQITTNGSKQKPRSNNQTSRSLLVSKSSGVTSNSVPLVDHSRNSSSFSDSKHFVCSTCHKCVFNANHDVCLTKFLKEVNSRIKVQSPKTRNNIKPVEMTTNVIKPKRWISKGYRISPNKTSIVNEKLNTPRSCLRWKPTDDLSKYHLASLAISPFHYDPYMKVMQAYNATSNESPIPPPQAPNAPPTVLPPSPISHKTHLKRHEEHIETTLNHLDELPLERTEHMEDKIKGLGNGRAIIQRDFDQLETELQEARIGKLVADSISVALEAQAATMENVDNTNRNARPREALVARKCSYKEFMRFQPFNFKGMEGVVGPIRWFEQKFIFSPSNCTEDCKVKFATGTLTEEALSWWNSFAQPMGIKEAYKITWSEFKKLLIKKYCPQTEIKKIEYEFYNLIVKGNELKRLTLEDSRNWQLYAQL</sequence>
<keyword evidence="4" id="KW-1185">Reference proteome</keyword>
<evidence type="ECO:0000313" key="4">
    <source>
        <dbReference type="Proteomes" id="UP001151760"/>
    </source>
</evidence>
<evidence type="ECO:0000256" key="1">
    <source>
        <dbReference type="SAM" id="Coils"/>
    </source>
</evidence>
<proteinExistence type="predicted"/>
<reference evidence="3" key="1">
    <citation type="journal article" date="2022" name="Int. J. Mol. Sci.">
        <title>Draft Genome of Tanacetum Coccineum: Genomic Comparison of Closely Related Tanacetum-Family Plants.</title>
        <authorList>
            <person name="Yamashiro T."/>
            <person name="Shiraishi A."/>
            <person name="Nakayama K."/>
            <person name="Satake H."/>
        </authorList>
    </citation>
    <scope>NUCLEOTIDE SEQUENCE</scope>
</reference>